<feature type="binding site" evidence="14">
    <location>
        <position position="99"/>
    </location>
    <ligand>
        <name>Fe cation</name>
        <dbReference type="ChEBI" id="CHEBI:24875"/>
    </ligand>
</feature>
<dbReference type="KEGG" id="aae:aq_1418"/>
<dbReference type="GO" id="GO:0045892">
    <property type="term" value="P:negative regulation of DNA-templated transcription"/>
    <property type="evidence" value="ECO:0000318"/>
    <property type="project" value="GO_Central"/>
</dbReference>
<keyword evidence="5" id="KW-0963">Cytoplasm</keyword>
<dbReference type="RefSeq" id="WP_010880915.1">
    <property type="nucleotide sequence ID" value="NC_000918.1"/>
</dbReference>
<dbReference type="EMBL" id="AE000657">
    <property type="protein sequence ID" value="AAC07373.1"/>
    <property type="molecule type" value="Genomic_DNA"/>
</dbReference>
<feature type="binding site" evidence="13">
    <location>
        <position position="105"/>
    </location>
    <ligand>
        <name>Zn(2+)</name>
        <dbReference type="ChEBI" id="CHEBI:29105"/>
    </ligand>
</feature>
<evidence type="ECO:0000256" key="4">
    <source>
        <dbReference type="ARBA" id="ARBA00020910"/>
    </source>
</evidence>
<evidence type="ECO:0000256" key="7">
    <source>
        <dbReference type="ARBA" id="ARBA00022723"/>
    </source>
</evidence>
<keyword evidence="8 13" id="KW-0862">Zinc</keyword>
<dbReference type="Gene3D" id="3.30.1490.190">
    <property type="match status" value="1"/>
</dbReference>
<dbReference type="SUPFAM" id="SSF46785">
    <property type="entry name" value="Winged helix' DNA-binding domain"/>
    <property type="match status" value="1"/>
</dbReference>
<dbReference type="GO" id="GO:1900376">
    <property type="term" value="P:regulation of secondary metabolite biosynthetic process"/>
    <property type="evidence" value="ECO:0000318"/>
    <property type="project" value="GO_Central"/>
</dbReference>
<dbReference type="PIR" id="B70423">
    <property type="entry name" value="B70423"/>
</dbReference>
<comment type="cofactor">
    <cofactor evidence="13">
        <name>Zn(2+)</name>
        <dbReference type="ChEBI" id="CHEBI:29105"/>
    </cofactor>
    <text evidence="13">Binds 1 zinc ion per subunit.</text>
</comment>
<dbReference type="InterPro" id="IPR036390">
    <property type="entry name" value="WH_DNA-bd_sf"/>
</dbReference>
<accession>O67412</accession>
<evidence type="ECO:0000256" key="14">
    <source>
        <dbReference type="PIRSR" id="PIRSR602481-2"/>
    </source>
</evidence>
<evidence type="ECO:0000256" key="1">
    <source>
        <dbReference type="ARBA" id="ARBA00004496"/>
    </source>
</evidence>
<dbReference type="GO" id="GO:0008270">
    <property type="term" value="F:zinc ion binding"/>
    <property type="evidence" value="ECO:0000318"/>
    <property type="project" value="GO_Central"/>
</dbReference>
<feature type="binding site" evidence="13">
    <location>
        <position position="108"/>
    </location>
    <ligand>
        <name>Zn(2+)</name>
        <dbReference type="ChEBI" id="CHEBI:29105"/>
    </ligand>
</feature>
<dbReference type="PANTHER" id="PTHR33202">
    <property type="entry name" value="ZINC UPTAKE REGULATION PROTEIN"/>
    <property type="match status" value="1"/>
</dbReference>
<dbReference type="Proteomes" id="UP000000798">
    <property type="component" value="Chromosome"/>
</dbReference>
<dbReference type="PATRIC" id="fig|224324.8.peg.1108"/>
<feature type="binding site" evidence="13">
    <location>
        <position position="145"/>
    </location>
    <ligand>
        <name>Zn(2+)</name>
        <dbReference type="ChEBI" id="CHEBI:29105"/>
    </ligand>
</feature>
<dbReference type="FunFam" id="3.30.1490.190:FF:000001">
    <property type="entry name" value="Ferric uptake regulation protein"/>
    <property type="match status" value="1"/>
</dbReference>
<evidence type="ECO:0000313" key="15">
    <source>
        <dbReference type="EMBL" id="AAC07373.1"/>
    </source>
</evidence>
<evidence type="ECO:0000256" key="12">
    <source>
        <dbReference type="ARBA" id="ARBA00023163"/>
    </source>
</evidence>
<keyword evidence="9 14" id="KW-0408">Iron</keyword>
<feature type="binding site" evidence="14">
    <location>
        <position position="137"/>
    </location>
    <ligand>
        <name>Fe cation</name>
        <dbReference type="ChEBI" id="CHEBI:24875"/>
    </ligand>
</feature>
<feature type="binding site" evidence="14">
    <location>
        <position position="120"/>
    </location>
    <ligand>
        <name>Fe cation</name>
        <dbReference type="ChEBI" id="CHEBI:24875"/>
    </ligand>
</feature>
<dbReference type="OrthoDB" id="8659436at2"/>
<evidence type="ECO:0000256" key="6">
    <source>
        <dbReference type="ARBA" id="ARBA00022491"/>
    </source>
</evidence>
<evidence type="ECO:0000256" key="3">
    <source>
        <dbReference type="ARBA" id="ARBA00011738"/>
    </source>
</evidence>
<organism evidence="15 16">
    <name type="scientific">Aquifex aeolicus (strain VF5)</name>
    <dbReference type="NCBI Taxonomy" id="224324"/>
    <lineage>
        <taxon>Bacteria</taxon>
        <taxon>Pseudomonadati</taxon>
        <taxon>Aquificota</taxon>
        <taxon>Aquificia</taxon>
        <taxon>Aquificales</taxon>
        <taxon>Aquificaceae</taxon>
        <taxon>Aquifex</taxon>
    </lineage>
</organism>
<keyword evidence="16" id="KW-1185">Reference proteome</keyword>
<dbReference type="STRING" id="224324.aq_1418"/>
<evidence type="ECO:0000256" key="10">
    <source>
        <dbReference type="ARBA" id="ARBA00023015"/>
    </source>
</evidence>
<dbReference type="GO" id="GO:0000976">
    <property type="term" value="F:transcription cis-regulatory region binding"/>
    <property type="evidence" value="ECO:0000318"/>
    <property type="project" value="GO_Central"/>
</dbReference>
<dbReference type="HOGENOM" id="CLU_096072_3_0_0"/>
<dbReference type="AlphaFoldDB" id="O67412"/>
<comment type="subunit">
    <text evidence="3">Homodimer.</text>
</comment>
<comment type="similarity">
    <text evidence="2">Belongs to the Fur family.</text>
</comment>
<dbReference type="PANTHER" id="PTHR33202:SF2">
    <property type="entry name" value="FERRIC UPTAKE REGULATION PROTEIN"/>
    <property type="match status" value="1"/>
</dbReference>
<reference evidence="15 16" key="1">
    <citation type="journal article" date="1998" name="Nature">
        <title>The complete genome of the hyperthermophilic bacterium Aquifex aeolicus.</title>
        <authorList>
            <person name="Deckert G."/>
            <person name="Warren P.V."/>
            <person name="Gaasterland T."/>
            <person name="Young W.G."/>
            <person name="Lenox A.L."/>
            <person name="Graham D.E."/>
            <person name="Overbeek R."/>
            <person name="Snead M.A."/>
            <person name="Keller M."/>
            <person name="Aujay M."/>
            <person name="Huber R."/>
            <person name="Feldman R.A."/>
            <person name="Short J.M."/>
            <person name="Olson G.J."/>
            <person name="Swanson R.V."/>
        </authorList>
    </citation>
    <scope>NUCLEOTIDE SEQUENCE [LARGE SCALE GENOMIC DNA]</scope>
    <source>
        <strain evidence="15 16">VF5</strain>
    </source>
</reference>
<dbReference type="Pfam" id="PF01475">
    <property type="entry name" value="FUR"/>
    <property type="match status" value="1"/>
</dbReference>
<name>O67412_AQUAE</name>
<dbReference type="CDD" id="cd07153">
    <property type="entry name" value="Fur_like"/>
    <property type="match status" value="1"/>
</dbReference>
<evidence type="ECO:0000313" key="16">
    <source>
        <dbReference type="Proteomes" id="UP000000798"/>
    </source>
</evidence>
<keyword evidence="11" id="KW-0238">DNA-binding</keyword>
<dbReference type="FunCoup" id="O67412">
    <property type="interactions" value="446"/>
</dbReference>
<sequence length="152" mass="18156">MILMRVNVEELKKEFTKFLKKKNMKVTKSRLNLIDLIADYNKHFEIEELVNWIANHKDKKVSRSTVYRTVKLLEEFGAVKEVIKKDNKTIYEFVIGRSHHDHLVCTECGRIIEFVDEEIEKLQEEICKKYNFKPAHHRLEIFGICEDCQKSK</sequence>
<dbReference type="eggNOG" id="COG0735">
    <property type="taxonomic scope" value="Bacteria"/>
</dbReference>
<keyword evidence="10" id="KW-0805">Transcription regulation</keyword>
<keyword evidence="7 13" id="KW-0479">Metal-binding</keyword>
<evidence type="ECO:0000256" key="8">
    <source>
        <dbReference type="ARBA" id="ARBA00022833"/>
    </source>
</evidence>
<dbReference type="InterPro" id="IPR043135">
    <property type="entry name" value="Fur_C"/>
</dbReference>
<dbReference type="InterPro" id="IPR036388">
    <property type="entry name" value="WH-like_DNA-bd_sf"/>
</dbReference>
<keyword evidence="6" id="KW-0678">Repressor</keyword>
<comment type="cofactor">
    <cofactor evidence="14">
        <name>Mn(2+)</name>
        <dbReference type="ChEBI" id="CHEBI:29035"/>
    </cofactor>
    <cofactor evidence="14">
        <name>Fe(2+)</name>
        <dbReference type="ChEBI" id="CHEBI:29033"/>
    </cofactor>
    <text evidence="14">Binds 1 Mn(2+) or Fe(2+) ion per subunit.</text>
</comment>
<keyword evidence="12" id="KW-0804">Transcription</keyword>
<feature type="binding site" evidence="14">
    <location>
        <position position="101"/>
    </location>
    <ligand>
        <name>Fe cation</name>
        <dbReference type="ChEBI" id="CHEBI:24875"/>
    </ligand>
</feature>
<evidence type="ECO:0000256" key="11">
    <source>
        <dbReference type="ARBA" id="ARBA00023125"/>
    </source>
</evidence>
<proteinExistence type="inferred from homology"/>
<evidence type="ECO:0000256" key="13">
    <source>
        <dbReference type="PIRSR" id="PIRSR602481-1"/>
    </source>
</evidence>
<protein>
    <recommendedName>
        <fullName evidence="4">Ferric uptake regulation protein</fullName>
    </recommendedName>
</protein>
<feature type="binding site" evidence="13">
    <location>
        <position position="148"/>
    </location>
    <ligand>
        <name>Zn(2+)</name>
        <dbReference type="ChEBI" id="CHEBI:29105"/>
    </ligand>
</feature>
<gene>
    <name evidence="15" type="primary">furR2</name>
    <name evidence="15" type="ordered locus">aq_1418</name>
</gene>
<comment type="subcellular location">
    <subcellularLocation>
        <location evidence="1">Cytoplasm</location>
    </subcellularLocation>
</comment>
<dbReference type="GO" id="GO:0005829">
    <property type="term" value="C:cytosol"/>
    <property type="evidence" value="ECO:0000318"/>
    <property type="project" value="GO_Central"/>
</dbReference>
<evidence type="ECO:0000256" key="9">
    <source>
        <dbReference type="ARBA" id="ARBA00023004"/>
    </source>
</evidence>
<evidence type="ECO:0000256" key="2">
    <source>
        <dbReference type="ARBA" id="ARBA00007957"/>
    </source>
</evidence>
<dbReference type="EnsemblBacteria" id="AAC07373">
    <property type="protein sequence ID" value="AAC07373"/>
    <property type="gene ID" value="aq_1418"/>
</dbReference>
<dbReference type="GO" id="GO:0003700">
    <property type="term" value="F:DNA-binding transcription factor activity"/>
    <property type="evidence" value="ECO:0000318"/>
    <property type="project" value="GO_Central"/>
</dbReference>
<dbReference type="Gene3D" id="1.10.10.10">
    <property type="entry name" value="Winged helix-like DNA-binding domain superfamily/Winged helix DNA-binding domain"/>
    <property type="match status" value="1"/>
</dbReference>
<dbReference type="InParanoid" id="O67412"/>
<dbReference type="InterPro" id="IPR002481">
    <property type="entry name" value="FUR"/>
</dbReference>
<evidence type="ECO:0000256" key="5">
    <source>
        <dbReference type="ARBA" id="ARBA00022490"/>
    </source>
</evidence>